<dbReference type="InterPro" id="IPR002579">
    <property type="entry name" value="Met_Sox_Rdtase_MsrB_dom"/>
</dbReference>
<keyword evidence="2 6" id="KW-0479">Metal-binding</keyword>
<dbReference type="PANTHER" id="PTHR10173">
    <property type="entry name" value="METHIONINE SULFOXIDE REDUCTASE"/>
    <property type="match status" value="1"/>
</dbReference>
<reference evidence="8 9" key="1">
    <citation type="submission" date="2015-12" db="EMBL/GenBank/DDBJ databases">
        <title>The genome of Folsomia candida.</title>
        <authorList>
            <person name="Faddeeva A."/>
            <person name="Derks M.F."/>
            <person name="Anvar Y."/>
            <person name="Smit S."/>
            <person name="Van Straalen N."/>
            <person name="Roelofs D."/>
        </authorList>
    </citation>
    <scope>NUCLEOTIDE SEQUENCE [LARGE SCALE GENOMIC DNA]</scope>
    <source>
        <strain evidence="8 9">VU population</strain>
        <tissue evidence="8">Whole body</tissue>
    </source>
</reference>
<dbReference type="PANTHER" id="PTHR10173:SF52">
    <property type="entry name" value="METHIONINE-R-SULFOXIDE REDUCTASE B1"/>
    <property type="match status" value="1"/>
</dbReference>
<evidence type="ECO:0000256" key="2">
    <source>
        <dbReference type="ARBA" id="ARBA00022723"/>
    </source>
</evidence>
<dbReference type="SUPFAM" id="SSF51316">
    <property type="entry name" value="Mss4-like"/>
    <property type="match status" value="1"/>
</dbReference>
<evidence type="ECO:0000259" key="7">
    <source>
        <dbReference type="PROSITE" id="PS51790"/>
    </source>
</evidence>
<dbReference type="EMBL" id="LNIX01000003">
    <property type="protein sequence ID" value="OXA57132.1"/>
    <property type="molecule type" value="Genomic_DNA"/>
</dbReference>
<dbReference type="Pfam" id="PF01641">
    <property type="entry name" value="SelR"/>
    <property type="match status" value="1"/>
</dbReference>
<evidence type="ECO:0000256" key="6">
    <source>
        <dbReference type="RuleBase" id="RU365044"/>
    </source>
</evidence>
<accession>A0A226EHN9</accession>
<dbReference type="STRING" id="158441.A0A226EHN9"/>
<comment type="caution">
    <text evidence="8">The sequence shown here is derived from an EMBL/GenBank/DDBJ whole genome shotgun (WGS) entry which is preliminary data.</text>
</comment>
<comment type="similarity">
    <text evidence="1 6">Belongs to the MsrB Met sulfoxide reductase family.</text>
</comment>
<keyword evidence="3 6" id="KW-0862">Zinc</keyword>
<gene>
    <name evidence="8" type="ORF">Fcan01_06957</name>
</gene>
<dbReference type="AlphaFoldDB" id="A0A226EHN9"/>
<dbReference type="OrthoDB" id="44061at2759"/>
<dbReference type="InterPro" id="IPR011057">
    <property type="entry name" value="Mss4-like_sf"/>
</dbReference>
<proteinExistence type="inferred from homology"/>
<dbReference type="InterPro" id="IPR028427">
    <property type="entry name" value="Met_Sox_Rdtase_MsrB"/>
</dbReference>
<feature type="domain" description="MsrB" evidence="7">
    <location>
        <begin position="79"/>
        <end position="197"/>
    </location>
</feature>
<dbReference type="GO" id="GO:0033743">
    <property type="term" value="F:peptide-methionine (R)-S-oxide reductase activity"/>
    <property type="evidence" value="ECO:0007669"/>
    <property type="project" value="UniProtKB-EC"/>
</dbReference>
<keyword evidence="9" id="KW-1185">Reference proteome</keyword>
<evidence type="ECO:0000256" key="3">
    <source>
        <dbReference type="ARBA" id="ARBA00022833"/>
    </source>
</evidence>
<dbReference type="FunFam" id="2.170.150.20:FF:000001">
    <property type="entry name" value="Peptide methionine sulfoxide reductase MsrB"/>
    <property type="match status" value="1"/>
</dbReference>
<keyword evidence="4 6" id="KW-0560">Oxidoreductase</keyword>
<dbReference type="NCBIfam" id="TIGR00357">
    <property type="entry name" value="peptide-methionine (R)-S-oxide reductase MsrB"/>
    <property type="match status" value="1"/>
</dbReference>
<comment type="catalytic activity">
    <reaction evidence="5 6">
        <text>L-methionyl-[protein] + [thioredoxin]-disulfide + H2O = L-methionyl-(R)-S-oxide-[protein] + [thioredoxin]-dithiol</text>
        <dbReference type="Rhea" id="RHEA:24164"/>
        <dbReference type="Rhea" id="RHEA-COMP:10698"/>
        <dbReference type="Rhea" id="RHEA-COMP:10700"/>
        <dbReference type="Rhea" id="RHEA-COMP:12313"/>
        <dbReference type="Rhea" id="RHEA-COMP:12314"/>
        <dbReference type="ChEBI" id="CHEBI:15377"/>
        <dbReference type="ChEBI" id="CHEBI:16044"/>
        <dbReference type="ChEBI" id="CHEBI:29950"/>
        <dbReference type="ChEBI" id="CHEBI:45764"/>
        <dbReference type="ChEBI" id="CHEBI:50058"/>
        <dbReference type="EC" id="1.8.4.12"/>
    </reaction>
</comment>
<sequence>MFSQKVLSSVSTLVVKCLATSSPGSLSSSALLAKSTVGFLPPAASWSSVRGLHMSRTCFKVADAEVDPKWADNPKLIPNEEWAKRLTPESYFCTREGGTEPPFSGQYLNHKAEGIYTCVCCGSDIFSSKAKYDSGSGWPSFHSAIEDTGNSSSNVIRRKDISHGMCNSHLGHVFEDGPEPTRERFCVNSAALKFVPKKLS</sequence>
<dbReference type="GO" id="GO:0030091">
    <property type="term" value="P:protein repair"/>
    <property type="evidence" value="ECO:0007669"/>
    <property type="project" value="InterPro"/>
</dbReference>
<comment type="cofactor">
    <cofactor evidence="6">
        <name>Zn(2+)</name>
        <dbReference type="ChEBI" id="CHEBI:29105"/>
    </cofactor>
    <text evidence="6">Binds 1 zinc ion per subunit.</text>
</comment>
<dbReference type="Proteomes" id="UP000198287">
    <property type="component" value="Unassembled WGS sequence"/>
</dbReference>
<dbReference type="GO" id="GO:0006979">
    <property type="term" value="P:response to oxidative stress"/>
    <property type="evidence" value="ECO:0007669"/>
    <property type="project" value="InterPro"/>
</dbReference>
<evidence type="ECO:0000313" key="8">
    <source>
        <dbReference type="EMBL" id="OXA57132.1"/>
    </source>
</evidence>
<dbReference type="PROSITE" id="PS51790">
    <property type="entry name" value="MSRB"/>
    <property type="match status" value="1"/>
</dbReference>
<comment type="function">
    <text evidence="6">Methionine-sulfoxide reductase that specifically reduces methionine (R)-sulfoxide back to methionine. While in many cases methionine oxidation is the result of random oxidation following oxidative stress, methionine oxidation is also a post-translational modification that takes place on specific residues.</text>
</comment>
<dbReference type="GO" id="GO:0046872">
    <property type="term" value="F:metal ion binding"/>
    <property type="evidence" value="ECO:0007669"/>
    <property type="project" value="UniProtKB-KW"/>
</dbReference>
<evidence type="ECO:0000256" key="5">
    <source>
        <dbReference type="ARBA" id="ARBA00048488"/>
    </source>
</evidence>
<protein>
    <recommendedName>
        <fullName evidence="6">Peptide-methionine (R)-S-oxide reductase</fullName>
        <ecNumber evidence="6">1.8.4.12</ecNumber>
    </recommendedName>
</protein>
<dbReference type="Gene3D" id="2.170.150.20">
    <property type="entry name" value="Peptide methionine sulfoxide reductase"/>
    <property type="match status" value="1"/>
</dbReference>
<evidence type="ECO:0000256" key="4">
    <source>
        <dbReference type="ARBA" id="ARBA00023002"/>
    </source>
</evidence>
<name>A0A226EHN9_FOLCA</name>
<evidence type="ECO:0000313" key="9">
    <source>
        <dbReference type="Proteomes" id="UP000198287"/>
    </source>
</evidence>
<evidence type="ECO:0000256" key="1">
    <source>
        <dbReference type="ARBA" id="ARBA00007174"/>
    </source>
</evidence>
<dbReference type="GO" id="GO:0005737">
    <property type="term" value="C:cytoplasm"/>
    <property type="evidence" value="ECO:0007669"/>
    <property type="project" value="TreeGrafter"/>
</dbReference>
<dbReference type="EC" id="1.8.4.12" evidence="6"/>
<organism evidence="8 9">
    <name type="scientific">Folsomia candida</name>
    <name type="common">Springtail</name>
    <dbReference type="NCBI Taxonomy" id="158441"/>
    <lineage>
        <taxon>Eukaryota</taxon>
        <taxon>Metazoa</taxon>
        <taxon>Ecdysozoa</taxon>
        <taxon>Arthropoda</taxon>
        <taxon>Hexapoda</taxon>
        <taxon>Collembola</taxon>
        <taxon>Entomobryomorpha</taxon>
        <taxon>Isotomoidea</taxon>
        <taxon>Isotomidae</taxon>
        <taxon>Proisotominae</taxon>
        <taxon>Folsomia</taxon>
    </lineage>
</organism>